<protein>
    <submittedName>
        <fullName evidence="2">Uncharacterized protein</fullName>
    </submittedName>
</protein>
<feature type="transmembrane region" description="Helical" evidence="1">
    <location>
        <begin position="84"/>
        <end position="102"/>
    </location>
</feature>
<dbReference type="InterPro" id="IPR036938">
    <property type="entry name" value="PAP2/HPO_sf"/>
</dbReference>
<gene>
    <name evidence="2" type="ORF">RWE15_12995</name>
</gene>
<organism evidence="2 3">
    <name type="scientific">Tigheibacillus halophilus</name>
    <dbReference type="NCBI Taxonomy" id="361280"/>
    <lineage>
        <taxon>Bacteria</taxon>
        <taxon>Bacillati</taxon>
        <taxon>Bacillota</taxon>
        <taxon>Bacilli</taxon>
        <taxon>Bacillales</taxon>
        <taxon>Bacillaceae</taxon>
        <taxon>Tigheibacillus</taxon>
    </lineage>
</organism>
<keyword evidence="1" id="KW-0472">Membrane</keyword>
<feature type="transmembrane region" description="Helical" evidence="1">
    <location>
        <begin position="54"/>
        <end position="77"/>
    </location>
</feature>
<dbReference type="EMBL" id="JAWDIP010000003">
    <property type="protein sequence ID" value="MDY0395165.1"/>
    <property type="molecule type" value="Genomic_DNA"/>
</dbReference>
<dbReference type="SUPFAM" id="SSF48317">
    <property type="entry name" value="Acid phosphatase/Vanadium-dependent haloperoxidase"/>
    <property type="match status" value="1"/>
</dbReference>
<name>A0ABU5C753_9BACI</name>
<dbReference type="Proteomes" id="UP001281447">
    <property type="component" value="Unassembled WGS sequence"/>
</dbReference>
<keyword evidence="1" id="KW-1133">Transmembrane helix</keyword>
<keyword evidence="1" id="KW-0812">Transmembrane</keyword>
<evidence type="ECO:0000313" key="3">
    <source>
        <dbReference type="Proteomes" id="UP001281447"/>
    </source>
</evidence>
<sequence>MNPLFILGLLFLILFGVIAQGVTSKGDWVHRFDMYWIDRIQSLVNNGLTSFIKLFTHLGDVKLVIILTILICAILFVKKRYADGLWFGGTVLFCAVILEMILKKNI</sequence>
<evidence type="ECO:0000256" key="1">
    <source>
        <dbReference type="SAM" id="Phobius"/>
    </source>
</evidence>
<evidence type="ECO:0000313" key="2">
    <source>
        <dbReference type="EMBL" id="MDY0395165.1"/>
    </source>
</evidence>
<comment type="caution">
    <text evidence="2">The sequence shown here is derived from an EMBL/GenBank/DDBJ whole genome shotgun (WGS) entry which is preliminary data.</text>
</comment>
<keyword evidence="3" id="KW-1185">Reference proteome</keyword>
<accession>A0ABU5C753</accession>
<proteinExistence type="predicted"/>
<reference evidence="2 3" key="1">
    <citation type="submission" date="2023-10" db="EMBL/GenBank/DDBJ databases">
        <title>Virgibacillus halophilus 5B73C genome.</title>
        <authorList>
            <person name="Miliotis G."/>
            <person name="Sengupta P."/>
            <person name="Hameed A."/>
            <person name="Chuvochina M."/>
            <person name="Mcdonagh F."/>
            <person name="Simpson A.C."/>
            <person name="Singh N.K."/>
            <person name="Rekha P.D."/>
            <person name="Raman K."/>
            <person name="Hugenholtz P."/>
            <person name="Venkateswaran K."/>
        </authorList>
    </citation>
    <scope>NUCLEOTIDE SEQUENCE [LARGE SCALE GENOMIC DNA]</scope>
    <source>
        <strain evidence="2 3">5B73C</strain>
    </source>
</reference>